<dbReference type="EMBL" id="CP003256">
    <property type="protein sequence ID" value="AGA59991.1"/>
    <property type="molecule type" value="Genomic_DNA"/>
</dbReference>
<dbReference type="HOGENOM" id="CLU_1634586_0_0_9"/>
<dbReference type="AlphaFoldDB" id="L0EJN6"/>
<organism evidence="1 2">
    <name type="scientific">Thermobacillus composti (strain DSM 18247 / JCM 13945 / KWC4)</name>
    <dbReference type="NCBI Taxonomy" id="717605"/>
    <lineage>
        <taxon>Bacteria</taxon>
        <taxon>Bacillati</taxon>
        <taxon>Bacillota</taxon>
        <taxon>Bacilli</taxon>
        <taxon>Bacillales</taxon>
        <taxon>Paenibacillaceae</taxon>
        <taxon>Thermobacillus</taxon>
    </lineage>
</organism>
<gene>
    <name evidence="1" type="ordered locus">Theco_3987</name>
</gene>
<reference evidence="2" key="1">
    <citation type="submission" date="2012-01" db="EMBL/GenBank/DDBJ databases">
        <title>Complete sequence of plasmid of Thermobacillus composti KWC4.</title>
        <authorList>
            <person name="Lucas S."/>
            <person name="Han J."/>
            <person name="Lapidus A."/>
            <person name="Cheng J.-F."/>
            <person name="Goodwin L."/>
            <person name="Pitluck S."/>
            <person name="Peters L."/>
            <person name="Ovchinnikova G."/>
            <person name="Teshima H."/>
            <person name="Detter J.C."/>
            <person name="Han C."/>
            <person name="Tapia R."/>
            <person name="Land M."/>
            <person name="Hauser L."/>
            <person name="Kyrpides N."/>
            <person name="Ivanova N."/>
            <person name="Pagani I."/>
            <person name="Anderson I."/>
            <person name="Woyke T."/>
        </authorList>
    </citation>
    <scope>NUCLEOTIDE SEQUENCE [LARGE SCALE GENOMIC DNA]</scope>
    <source>
        <strain evidence="2">DSM 18247 / JCM 13945 / KWC4</strain>
        <plasmid evidence="2">Plasmid pTHECO01</plasmid>
    </source>
</reference>
<dbReference type="Proteomes" id="UP000010795">
    <property type="component" value="Plasmid pTHECO01"/>
</dbReference>
<keyword evidence="2" id="KW-1185">Reference proteome</keyword>
<accession>L0EJN6</accession>
<keyword evidence="1" id="KW-0614">Plasmid</keyword>
<dbReference type="eggNOG" id="ENOG50346QN">
    <property type="taxonomic scope" value="Bacteria"/>
</dbReference>
<sequence>MRVEQIDIFEYLEQLEKEEAARAATNARAPRTGHVPQPRRDFVPSWVIRVLKWLVYNIPLLFIFQWVNVYTITRGFGGRENGGWYYKRFVCEESRLVYRWEAEALKLKLERQFSGLKWGQISAESYGQDVMVCIENRKAARQTVTKPTYEPGRIKNKFILEG</sequence>
<evidence type="ECO:0000313" key="1">
    <source>
        <dbReference type="EMBL" id="AGA59991.1"/>
    </source>
</evidence>
<proteinExistence type="predicted"/>
<name>L0EJN6_THECK</name>
<dbReference type="RefSeq" id="WP_015256705.1">
    <property type="nucleotide sequence ID" value="NC_019898.1"/>
</dbReference>
<evidence type="ECO:0000313" key="2">
    <source>
        <dbReference type="Proteomes" id="UP000010795"/>
    </source>
</evidence>
<protein>
    <submittedName>
        <fullName evidence="1">Uncharacterized protein</fullName>
    </submittedName>
</protein>
<dbReference type="KEGG" id="tco:Theco_3987"/>
<dbReference type="OrthoDB" id="2666306at2"/>
<geneLocation type="plasmid" evidence="1 2">
    <name>pTHECO01</name>
</geneLocation>